<evidence type="ECO:0000313" key="2">
    <source>
        <dbReference type="EMBL" id="KAK5875853.1"/>
    </source>
</evidence>
<protein>
    <submittedName>
        <fullName evidence="2">Uncharacterized protein</fullName>
    </submittedName>
</protein>
<comment type="caution">
    <text evidence="2">The sequence shown here is derived from an EMBL/GenBank/DDBJ whole genome shotgun (WGS) entry which is preliminary data.</text>
</comment>
<sequence>MPSGGKGELGLEGVLQQMFPVRPTGRQRQMMETSGPVTSPPLFLTPPSPDICQSVPGQYGGPVRLPIRHVLPRQHQSFSLPPPAKCVRRTTGINETLWITKHAR</sequence>
<dbReference type="Proteomes" id="UP001335648">
    <property type="component" value="Unassembled WGS sequence"/>
</dbReference>
<accession>A0AAN8B0H2</accession>
<dbReference type="EMBL" id="JAULUE010002068">
    <property type="protein sequence ID" value="KAK5875853.1"/>
    <property type="molecule type" value="Genomic_DNA"/>
</dbReference>
<dbReference type="AlphaFoldDB" id="A0AAN8B0H2"/>
<feature type="region of interest" description="Disordered" evidence="1">
    <location>
        <begin position="25"/>
        <end position="44"/>
    </location>
</feature>
<reference evidence="2 3" key="1">
    <citation type="journal article" date="2023" name="Mol. Biol. Evol.">
        <title>Genomics of Secondarily Temperate Adaptation in the Only Non-Antarctic Icefish.</title>
        <authorList>
            <person name="Rivera-Colon A.G."/>
            <person name="Rayamajhi N."/>
            <person name="Minhas B.F."/>
            <person name="Madrigal G."/>
            <person name="Bilyk K.T."/>
            <person name="Yoon V."/>
            <person name="Hune M."/>
            <person name="Gregory S."/>
            <person name="Cheng C.H.C."/>
            <person name="Catchen J.M."/>
        </authorList>
    </citation>
    <scope>NUCLEOTIDE SEQUENCE [LARGE SCALE GENOMIC DNA]</scope>
    <source>
        <strain evidence="2">JC2023a</strain>
    </source>
</reference>
<organism evidence="2 3">
    <name type="scientific">Champsocephalus esox</name>
    <name type="common">pike icefish</name>
    <dbReference type="NCBI Taxonomy" id="159716"/>
    <lineage>
        <taxon>Eukaryota</taxon>
        <taxon>Metazoa</taxon>
        <taxon>Chordata</taxon>
        <taxon>Craniata</taxon>
        <taxon>Vertebrata</taxon>
        <taxon>Euteleostomi</taxon>
        <taxon>Actinopterygii</taxon>
        <taxon>Neopterygii</taxon>
        <taxon>Teleostei</taxon>
        <taxon>Neoteleostei</taxon>
        <taxon>Acanthomorphata</taxon>
        <taxon>Eupercaria</taxon>
        <taxon>Perciformes</taxon>
        <taxon>Notothenioidei</taxon>
        <taxon>Channichthyidae</taxon>
        <taxon>Champsocephalus</taxon>
    </lineage>
</organism>
<keyword evidence="3" id="KW-1185">Reference proteome</keyword>
<proteinExistence type="predicted"/>
<name>A0AAN8B0H2_9TELE</name>
<evidence type="ECO:0000313" key="3">
    <source>
        <dbReference type="Proteomes" id="UP001335648"/>
    </source>
</evidence>
<gene>
    <name evidence="2" type="ORF">CesoFtcFv8_026891</name>
</gene>
<evidence type="ECO:0000256" key="1">
    <source>
        <dbReference type="SAM" id="MobiDB-lite"/>
    </source>
</evidence>